<feature type="transmembrane region" description="Helical" evidence="10">
    <location>
        <begin position="88"/>
        <end position="112"/>
    </location>
</feature>
<reference evidence="12" key="1">
    <citation type="journal article" date="2015" name="Nature">
        <title>Complex archaea that bridge the gap between prokaryotes and eukaryotes.</title>
        <authorList>
            <person name="Spang A."/>
            <person name="Saw J.H."/>
            <person name="Jorgensen S.L."/>
            <person name="Zaremba-Niedzwiedzka K."/>
            <person name="Martijn J."/>
            <person name="Lind A.E."/>
            <person name="van Eijk R."/>
            <person name="Schleper C."/>
            <person name="Guy L."/>
            <person name="Ettema T.J."/>
        </authorList>
    </citation>
    <scope>NUCLEOTIDE SEQUENCE</scope>
</reference>
<dbReference type="EMBL" id="LAZR01001660">
    <property type="protein sequence ID" value="KKN41236.1"/>
    <property type="molecule type" value="Genomic_DNA"/>
</dbReference>
<evidence type="ECO:0000256" key="3">
    <source>
        <dbReference type="ARBA" id="ARBA00022449"/>
    </source>
</evidence>
<gene>
    <name evidence="12" type="ORF">LCGC14_0725340</name>
</gene>
<feature type="transmembrane region" description="Helical" evidence="10">
    <location>
        <begin position="271"/>
        <end position="289"/>
    </location>
</feature>
<dbReference type="AlphaFoldDB" id="A0A0F9SWE0"/>
<evidence type="ECO:0000313" key="12">
    <source>
        <dbReference type="EMBL" id="KKN41236.1"/>
    </source>
</evidence>
<proteinExistence type="predicted"/>
<evidence type="ECO:0000256" key="8">
    <source>
        <dbReference type="ARBA" id="ARBA00023136"/>
    </source>
</evidence>
<evidence type="ECO:0000256" key="10">
    <source>
        <dbReference type="SAM" id="Phobius"/>
    </source>
</evidence>
<dbReference type="InterPro" id="IPR006153">
    <property type="entry name" value="Cation/H_exchanger_TM"/>
</dbReference>
<comment type="caution">
    <text evidence="12">The sequence shown here is derived from an EMBL/GenBank/DDBJ whole genome shotgun (WGS) entry which is preliminary data.</text>
</comment>
<keyword evidence="4 10" id="KW-0812">Transmembrane</keyword>
<comment type="subcellular location">
    <subcellularLocation>
        <location evidence="1">Membrane</location>
        <topology evidence="1">Multi-pass membrane protein</topology>
    </subcellularLocation>
</comment>
<keyword evidence="2" id="KW-0813">Transport</keyword>
<keyword evidence="8 10" id="KW-0472">Membrane</keyword>
<keyword evidence="3" id="KW-0050">Antiport</keyword>
<keyword evidence="6" id="KW-0915">Sodium</keyword>
<dbReference type="PANTHER" id="PTHR43562:SF3">
    <property type="entry name" value="SODIUM ION_PROTON EXCHANGER (EUROFUNG)"/>
    <property type="match status" value="1"/>
</dbReference>
<dbReference type="Pfam" id="PF00999">
    <property type="entry name" value="Na_H_Exchanger"/>
    <property type="match status" value="1"/>
</dbReference>
<feature type="transmembrane region" description="Helical" evidence="10">
    <location>
        <begin position="330"/>
        <end position="350"/>
    </location>
</feature>
<name>A0A0F9SWE0_9ZZZZ</name>
<evidence type="ECO:0000256" key="4">
    <source>
        <dbReference type="ARBA" id="ARBA00022692"/>
    </source>
</evidence>
<protein>
    <recommendedName>
        <fullName evidence="11">Cation/H+ exchanger transmembrane domain-containing protein</fullName>
    </recommendedName>
</protein>
<feature type="transmembrane region" description="Helical" evidence="10">
    <location>
        <begin position="295"/>
        <end position="318"/>
    </location>
</feature>
<organism evidence="12">
    <name type="scientific">marine sediment metagenome</name>
    <dbReference type="NCBI Taxonomy" id="412755"/>
    <lineage>
        <taxon>unclassified sequences</taxon>
        <taxon>metagenomes</taxon>
        <taxon>ecological metagenomes</taxon>
    </lineage>
</organism>
<keyword evidence="9" id="KW-0739">Sodium transport</keyword>
<evidence type="ECO:0000256" key="7">
    <source>
        <dbReference type="ARBA" id="ARBA00023065"/>
    </source>
</evidence>
<dbReference type="InterPro" id="IPR038770">
    <property type="entry name" value="Na+/solute_symporter_sf"/>
</dbReference>
<keyword evidence="5 10" id="KW-1133">Transmembrane helix</keyword>
<feature type="transmembrane region" description="Helical" evidence="10">
    <location>
        <begin position="6"/>
        <end position="25"/>
    </location>
</feature>
<dbReference type="GO" id="GO:1902600">
    <property type="term" value="P:proton transmembrane transport"/>
    <property type="evidence" value="ECO:0007669"/>
    <property type="project" value="InterPro"/>
</dbReference>
<keyword evidence="7" id="KW-0406">Ion transport</keyword>
<feature type="transmembrane region" description="Helical" evidence="10">
    <location>
        <begin position="178"/>
        <end position="198"/>
    </location>
</feature>
<evidence type="ECO:0000259" key="11">
    <source>
        <dbReference type="Pfam" id="PF00999"/>
    </source>
</evidence>
<feature type="transmembrane region" description="Helical" evidence="10">
    <location>
        <begin position="148"/>
        <end position="172"/>
    </location>
</feature>
<feature type="transmembrane region" description="Helical" evidence="10">
    <location>
        <begin position="218"/>
        <end position="234"/>
    </location>
</feature>
<feature type="domain" description="Cation/H+ exchanger transmembrane" evidence="11">
    <location>
        <begin position="16"/>
        <end position="374"/>
    </location>
</feature>
<dbReference type="PANTHER" id="PTHR43562">
    <property type="entry name" value="NAPA-TYPE SODIUM/HYDROGEN ANTIPORTER"/>
    <property type="match status" value="1"/>
</dbReference>
<accession>A0A0F9SWE0</accession>
<feature type="transmembrane region" description="Helical" evidence="10">
    <location>
        <begin position="56"/>
        <end position="76"/>
    </location>
</feature>
<evidence type="ECO:0000256" key="5">
    <source>
        <dbReference type="ARBA" id="ARBA00022989"/>
    </source>
</evidence>
<feature type="transmembrane region" description="Helical" evidence="10">
    <location>
        <begin position="118"/>
        <end position="136"/>
    </location>
</feature>
<dbReference type="Gene3D" id="1.20.1530.20">
    <property type="match status" value="1"/>
</dbReference>
<evidence type="ECO:0000256" key="1">
    <source>
        <dbReference type="ARBA" id="ARBA00004141"/>
    </source>
</evidence>
<sequence>MEDGNLLFYFFIIFFSAKIMGEICVRLKMPAIIGELMAGVLLGNYVLGIIDHSNQVLMSIAEIGVIFLMFHVGLEIRVKDLFAVGRTAVLVGILGVMLPLGLGLGTMFFLGYEFVESLFVATAILATSVGISVKVLQDLGLIKHKVAYIVIGAAVLDDIFALIVLALVKGLARGEFHALEFFILVIEALVFVGFLTMWGPRLAGRTRRWIEKLNIPEGPFVLSVVLCLGLAYLADMIGLAAIIGAFMAGIVIDELAGVYDLENKVKYVTEFLLPFFFVMMGAHLDPGAFLKPNLLFLILLITAVAVLSKMAGSVLACWKENWKTRIQIGVCMVPRGEVGIIVGMVGLSLHTITNEMYTVVLGMSLLTTLITPPLILLSFKAKKRKTSTPSKND</sequence>
<evidence type="ECO:0000256" key="9">
    <source>
        <dbReference type="ARBA" id="ARBA00023201"/>
    </source>
</evidence>
<feature type="transmembrane region" description="Helical" evidence="10">
    <location>
        <begin position="240"/>
        <end position="259"/>
    </location>
</feature>
<dbReference type="GO" id="GO:0016020">
    <property type="term" value="C:membrane"/>
    <property type="evidence" value="ECO:0007669"/>
    <property type="project" value="UniProtKB-SubCell"/>
</dbReference>
<feature type="transmembrane region" description="Helical" evidence="10">
    <location>
        <begin position="356"/>
        <end position="377"/>
    </location>
</feature>
<dbReference type="GO" id="GO:0015297">
    <property type="term" value="F:antiporter activity"/>
    <property type="evidence" value="ECO:0007669"/>
    <property type="project" value="UniProtKB-KW"/>
</dbReference>
<dbReference type="GO" id="GO:0006814">
    <property type="term" value="P:sodium ion transport"/>
    <property type="evidence" value="ECO:0007669"/>
    <property type="project" value="UniProtKB-KW"/>
</dbReference>
<evidence type="ECO:0000256" key="6">
    <source>
        <dbReference type="ARBA" id="ARBA00023053"/>
    </source>
</evidence>
<feature type="transmembrane region" description="Helical" evidence="10">
    <location>
        <begin position="32"/>
        <end position="50"/>
    </location>
</feature>
<evidence type="ECO:0000256" key="2">
    <source>
        <dbReference type="ARBA" id="ARBA00022448"/>
    </source>
</evidence>